<keyword evidence="1" id="KW-0238">DNA-binding</keyword>
<accession>A0A935T7E4</accession>
<gene>
    <name evidence="4" type="ORF">IPK02_05985</name>
</gene>
<dbReference type="Pfam" id="PF00589">
    <property type="entry name" value="Phage_integrase"/>
    <property type="match status" value="1"/>
</dbReference>
<dbReference type="GO" id="GO:0003677">
    <property type="term" value="F:DNA binding"/>
    <property type="evidence" value="ECO:0007669"/>
    <property type="project" value="UniProtKB-KW"/>
</dbReference>
<evidence type="ECO:0000313" key="5">
    <source>
        <dbReference type="Proteomes" id="UP000706151"/>
    </source>
</evidence>
<dbReference type="InterPro" id="IPR013762">
    <property type="entry name" value="Integrase-like_cat_sf"/>
</dbReference>
<dbReference type="Proteomes" id="UP000706151">
    <property type="component" value="Unassembled WGS sequence"/>
</dbReference>
<protein>
    <submittedName>
        <fullName evidence="4">Tyrosine-type recombinase/integrase</fullName>
    </submittedName>
</protein>
<sequence>MNRPKTTGKDLPPRMLRRVRTLAGGKRWEGYYYDGRDESGKRKETPLGSDLKEAKRNWAELEAAPVPAEAGIMCIVFDRYEREIIPGKATKTQASNLLELARLRSVFASAPIDAITPQHIAQYRDARMTKARTLKEGTVIPARRATVAANRELALFSTIFNKAREWGYTARTNPCAGVAKNKETPRRYYADDSVWQAVRDCAAIELQDAMDLAYLSGQRPGDVLRFTHRDIVDDALTVQQGKTSKRLAIMLTDPDSGARSELGRLLDRIRARSVRSLWLLATPDGKRLTTGMLRLRFTAARKAAAGRAEESEDTLLAARIRKFQFRDARPKAASEMALDRASDLLGHSDKQITKVVYQRVGKRVKPTK</sequence>
<dbReference type="EMBL" id="JADJOT010000006">
    <property type="protein sequence ID" value="MBK7953541.1"/>
    <property type="molecule type" value="Genomic_DNA"/>
</dbReference>
<evidence type="ECO:0000256" key="2">
    <source>
        <dbReference type="ARBA" id="ARBA00023172"/>
    </source>
</evidence>
<dbReference type="AlphaFoldDB" id="A0A935T7E4"/>
<dbReference type="SUPFAM" id="SSF56349">
    <property type="entry name" value="DNA breaking-rejoining enzymes"/>
    <property type="match status" value="1"/>
</dbReference>
<comment type="caution">
    <text evidence="4">The sequence shown here is derived from an EMBL/GenBank/DDBJ whole genome shotgun (WGS) entry which is preliminary data.</text>
</comment>
<dbReference type="Gene3D" id="1.10.150.130">
    <property type="match status" value="1"/>
</dbReference>
<evidence type="ECO:0000259" key="3">
    <source>
        <dbReference type="PROSITE" id="PS51898"/>
    </source>
</evidence>
<dbReference type="GO" id="GO:0006310">
    <property type="term" value="P:DNA recombination"/>
    <property type="evidence" value="ECO:0007669"/>
    <property type="project" value="UniProtKB-KW"/>
</dbReference>
<evidence type="ECO:0000256" key="1">
    <source>
        <dbReference type="ARBA" id="ARBA00023125"/>
    </source>
</evidence>
<reference evidence="4 5" key="1">
    <citation type="submission" date="2020-10" db="EMBL/GenBank/DDBJ databases">
        <title>Connecting structure to function with the recovery of over 1000 high-quality activated sludge metagenome-assembled genomes encoding full-length rRNA genes using long-read sequencing.</title>
        <authorList>
            <person name="Singleton C.M."/>
            <person name="Petriglieri F."/>
            <person name="Kristensen J.M."/>
            <person name="Kirkegaard R.H."/>
            <person name="Michaelsen T.Y."/>
            <person name="Andersen M.H."/>
            <person name="Karst S.M."/>
            <person name="Dueholm M.S."/>
            <person name="Nielsen P.H."/>
            <person name="Albertsen M."/>
        </authorList>
    </citation>
    <scope>NUCLEOTIDE SEQUENCE [LARGE SCALE GENOMIC DNA]</scope>
    <source>
        <strain evidence="4">Fred_18-Q3-R57-64_BAT3C.720</strain>
    </source>
</reference>
<feature type="domain" description="Tyr recombinase" evidence="3">
    <location>
        <begin position="183"/>
        <end position="368"/>
    </location>
</feature>
<dbReference type="Gene3D" id="1.10.443.10">
    <property type="entry name" value="Intergrase catalytic core"/>
    <property type="match status" value="1"/>
</dbReference>
<dbReference type="InterPro" id="IPR002104">
    <property type="entry name" value="Integrase_catalytic"/>
</dbReference>
<organism evidence="4 5">
    <name type="scientific">Candidatus Accumulibacter affinis</name>
    <dbReference type="NCBI Taxonomy" id="2954384"/>
    <lineage>
        <taxon>Bacteria</taxon>
        <taxon>Pseudomonadati</taxon>
        <taxon>Pseudomonadota</taxon>
        <taxon>Betaproteobacteria</taxon>
        <taxon>Candidatus Accumulibacter</taxon>
    </lineage>
</organism>
<keyword evidence="2" id="KW-0233">DNA recombination</keyword>
<dbReference type="InterPro" id="IPR010998">
    <property type="entry name" value="Integrase_recombinase_N"/>
</dbReference>
<dbReference type="InterPro" id="IPR011010">
    <property type="entry name" value="DNA_brk_join_enz"/>
</dbReference>
<proteinExistence type="predicted"/>
<dbReference type="GO" id="GO:0015074">
    <property type="term" value="P:DNA integration"/>
    <property type="evidence" value="ECO:0007669"/>
    <property type="project" value="InterPro"/>
</dbReference>
<name>A0A935T7E4_9PROT</name>
<dbReference type="PROSITE" id="PS51898">
    <property type="entry name" value="TYR_RECOMBINASE"/>
    <property type="match status" value="1"/>
</dbReference>
<evidence type="ECO:0000313" key="4">
    <source>
        <dbReference type="EMBL" id="MBK7953541.1"/>
    </source>
</evidence>